<sequence length="435" mass="48802">MAAKELYHEIPEIPEEIWVIVLRQATLDYEFPSLSKLTFESIGTQWSTSEHLRSLRKCLITKRNIVRVCKAWYALACPFLYEYIILGRNRVLAPLSEGLSRAALENRQVGQCTERLDVQMRDATQAPETVLATLADILTYLPNLCILTFSITGRGFSSSLPNVVLNSITSSGSLKYVQWYNSVAKPLPHPWTVFLQRHPKIEVLDGGLEVTLNAQINLDAVKILRGFPIMAGLRTVWSEVDLPAIRSMFYDVTYGVLPKDAVTFSRLGQYLTEIQLSFLVIPRVAHLNAAFARIRAGCTRLTQLVLLVRSWFMLGSYTPNLPPTVHTLGIRVVDGRRVSAASVKRLFTALLPFYVTRNPALETIKFMETSNTQALRSRPISLWRGLRVMEKLGVAVQDLDGRLIVPPSCPGVVRLQQELGKLSSTTTLDIFHPAP</sequence>
<accession>A0A0C3C2X5</accession>
<evidence type="ECO:0008006" key="3">
    <source>
        <dbReference type="Google" id="ProtNLM"/>
    </source>
</evidence>
<dbReference type="Proteomes" id="UP000053424">
    <property type="component" value="Unassembled WGS sequence"/>
</dbReference>
<reference evidence="1 2" key="1">
    <citation type="submission" date="2014-04" db="EMBL/GenBank/DDBJ databases">
        <authorList>
            <consortium name="DOE Joint Genome Institute"/>
            <person name="Kuo A."/>
            <person name="Gay G."/>
            <person name="Dore J."/>
            <person name="Kohler A."/>
            <person name="Nagy L.G."/>
            <person name="Floudas D."/>
            <person name="Copeland A."/>
            <person name="Barry K.W."/>
            <person name="Cichocki N."/>
            <person name="Veneault-Fourrey C."/>
            <person name="LaButti K."/>
            <person name="Lindquist E.A."/>
            <person name="Lipzen A."/>
            <person name="Lundell T."/>
            <person name="Morin E."/>
            <person name="Murat C."/>
            <person name="Sun H."/>
            <person name="Tunlid A."/>
            <person name="Henrissat B."/>
            <person name="Grigoriev I.V."/>
            <person name="Hibbett D.S."/>
            <person name="Martin F."/>
            <person name="Nordberg H.P."/>
            <person name="Cantor M.N."/>
            <person name="Hua S.X."/>
        </authorList>
    </citation>
    <scope>NUCLEOTIDE SEQUENCE [LARGE SCALE GENOMIC DNA]</scope>
    <source>
        <strain evidence="2">h7</strain>
    </source>
</reference>
<evidence type="ECO:0000313" key="1">
    <source>
        <dbReference type="EMBL" id="KIM38594.1"/>
    </source>
</evidence>
<dbReference type="HOGENOM" id="CLU_052689_1_0_1"/>
<dbReference type="AlphaFoldDB" id="A0A0C3C2X5"/>
<gene>
    <name evidence="1" type="ORF">M413DRAFT_12776</name>
</gene>
<organism evidence="1 2">
    <name type="scientific">Hebeloma cylindrosporum</name>
    <dbReference type="NCBI Taxonomy" id="76867"/>
    <lineage>
        <taxon>Eukaryota</taxon>
        <taxon>Fungi</taxon>
        <taxon>Dikarya</taxon>
        <taxon>Basidiomycota</taxon>
        <taxon>Agaricomycotina</taxon>
        <taxon>Agaricomycetes</taxon>
        <taxon>Agaricomycetidae</taxon>
        <taxon>Agaricales</taxon>
        <taxon>Agaricineae</taxon>
        <taxon>Hymenogastraceae</taxon>
        <taxon>Hebeloma</taxon>
    </lineage>
</organism>
<proteinExistence type="predicted"/>
<keyword evidence="2" id="KW-1185">Reference proteome</keyword>
<evidence type="ECO:0000313" key="2">
    <source>
        <dbReference type="Proteomes" id="UP000053424"/>
    </source>
</evidence>
<dbReference type="OrthoDB" id="3232644at2759"/>
<protein>
    <recommendedName>
        <fullName evidence="3">F-box domain-containing protein</fullName>
    </recommendedName>
</protein>
<reference evidence="2" key="2">
    <citation type="submission" date="2015-01" db="EMBL/GenBank/DDBJ databases">
        <title>Evolutionary Origins and Diversification of the Mycorrhizal Mutualists.</title>
        <authorList>
            <consortium name="DOE Joint Genome Institute"/>
            <consortium name="Mycorrhizal Genomics Consortium"/>
            <person name="Kohler A."/>
            <person name="Kuo A."/>
            <person name="Nagy L.G."/>
            <person name="Floudas D."/>
            <person name="Copeland A."/>
            <person name="Barry K.W."/>
            <person name="Cichocki N."/>
            <person name="Veneault-Fourrey C."/>
            <person name="LaButti K."/>
            <person name="Lindquist E.A."/>
            <person name="Lipzen A."/>
            <person name="Lundell T."/>
            <person name="Morin E."/>
            <person name="Murat C."/>
            <person name="Riley R."/>
            <person name="Ohm R."/>
            <person name="Sun H."/>
            <person name="Tunlid A."/>
            <person name="Henrissat B."/>
            <person name="Grigoriev I.V."/>
            <person name="Hibbett D.S."/>
            <person name="Martin F."/>
        </authorList>
    </citation>
    <scope>NUCLEOTIDE SEQUENCE [LARGE SCALE GENOMIC DNA]</scope>
    <source>
        <strain evidence="2">h7</strain>
    </source>
</reference>
<dbReference type="EMBL" id="KN831790">
    <property type="protein sequence ID" value="KIM38594.1"/>
    <property type="molecule type" value="Genomic_DNA"/>
</dbReference>
<name>A0A0C3C2X5_HEBCY</name>